<dbReference type="Proteomes" id="UP001140513">
    <property type="component" value="Unassembled WGS sequence"/>
</dbReference>
<dbReference type="AlphaFoldDB" id="A0A9W8XMW8"/>
<evidence type="ECO:0000313" key="2">
    <source>
        <dbReference type="Proteomes" id="UP001140513"/>
    </source>
</evidence>
<accession>A0A9W8XMW8</accession>
<dbReference type="RefSeq" id="XP_056071339.1">
    <property type="nucleotide sequence ID" value="XM_056214072.1"/>
</dbReference>
<protein>
    <submittedName>
        <fullName evidence="1">Uncharacterized protein</fullName>
    </submittedName>
</protein>
<dbReference type="GeneID" id="80908825"/>
<keyword evidence="2" id="KW-1185">Reference proteome</keyword>
<comment type="caution">
    <text evidence="1">The sequence shown here is derived from an EMBL/GenBank/DDBJ whole genome shotgun (WGS) entry which is preliminary data.</text>
</comment>
<proteinExistence type="predicted"/>
<name>A0A9W8XMW8_9PLEO</name>
<reference evidence="1" key="1">
    <citation type="submission" date="2022-10" db="EMBL/GenBank/DDBJ databases">
        <title>Tapping the CABI collections for fungal endophytes: first genome assemblies for Collariella, Neodidymelliopsis, Ascochyta clinopodiicola, Didymella pomorum, Didymosphaeria variabile, Neocosmospora piperis and Neocucurbitaria cava.</title>
        <authorList>
            <person name="Hill R."/>
        </authorList>
    </citation>
    <scope>NUCLEOTIDE SEQUENCE</scope>
    <source>
        <strain evidence="1">IMI 356815</strain>
    </source>
</reference>
<dbReference type="OrthoDB" id="3792931at2759"/>
<gene>
    <name evidence="1" type="ORF">N0V89_005295</name>
</gene>
<evidence type="ECO:0000313" key="1">
    <source>
        <dbReference type="EMBL" id="KAJ4353565.1"/>
    </source>
</evidence>
<organism evidence="1 2">
    <name type="scientific">Didymosphaeria variabile</name>
    <dbReference type="NCBI Taxonomy" id="1932322"/>
    <lineage>
        <taxon>Eukaryota</taxon>
        <taxon>Fungi</taxon>
        <taxon>Dikarya</taxon>
        <taxon>Ascomycota</taxon>
        <taxon>Pezizomycotina</taxon>
        <taxon>Dothideomycetes</taxon>
        <taxon>Pleosporomycetidae</taxon>
        <taxon>Pleosporales</taxon>
        <taxon>Massarineae</taxon>
        <taxon>Didymosphaeriaceae</taxon>
        <taxon>Didymosphaeria</taxon>
    </lineage>
</organism>
<sequence length="407" mass="47007">MDSLPRETLDIILEQLLVYNHPVTERFATITDESKKDVLNARLVCRGFCESKSMQDAFCRLLEEIPLFHEDLRLERFESVSKSRYADNMATLTFPGSLVSYWSDEQLYIFRLKLRKLIYYFPHVYNLRIGYEGFGEAENGSLWIDTNEELSLITQWAEGLIFDLLLQFQTSDLGIRSVELLLQGLGAWSCSIPPHCDLSGLKMLTRLSVNLIIAKHTPILDWRLQECQNLEFLEIALGNTTDPSWDGYHMRQHLVEDGEGSEGLLLPKLKTLRLTADMDWYFHHSDVLHALKMFPNLQCLGLAYFPLSLPEDKTLQSFIQELQAFKIASIQLIFPSVWNYVSARRFFQNNVDYSEAISEDELGDGLVVKNFADGLRMVPLYCRAQWLNETWNFGDIEPVLGFSVFDK</sequence>
<dbReference type="EMBL" id="JAPEUX010000004">
    <property type="protein sequence ID" value="KAJ4353565.1"/>
    <property type="molecule type" value="Genomic_DNA"/>
</dbReference>